<dbReference type="GO" id="GO:0016810">
    <property type="term" value="F:hydrolase activity, acting on carbon-nitrogen (but not peptide) bonds"/>
    <property type="evidence" value="ECO:0007669"/>
    <property type="project" value="InterPro"/>
</dbReference>
<dbReference type="EMBL" id="JADKIO010000005">
    <property type="protein sequence ID" value="MBK9795654.1"/>
    <property type="molecule type" value="Genomic_DNA"/>
</dbReference>
<name>A0A9D7SDL9_9BACT</name>
<comment type="caution">
    <text evidence="3">The sequence shown here is derived from an EMBL/GenBank/DDBJ whole genome shotgun (WGS) entry which is preliminary data.</text>
</comment>
<evidence type="ECO:0000259" key="1">
    <source>
        <dbReference type="Pfam" id="PF01522"/>
    </source>
</evidence>
<protein>
    <submittedName>
        <fullName evidence="3">DUF3473 domain-containing protein</fullName>
    </submittedName>
</protein>
<dbReference type="Gene3D" id="3.20.20.370">
    <property type="entry name" value="Glycoside hydrolase/deacetylase"/>
    <property type="match status" value="1"/>
</dbReference>
<dbReference type="GO" id="GO:0005975">
    <property type="term" value="P:carbohydrate metabolic process"/>
    <property type="evidence" value="ECO:0007669"/>
    <property type="project" value="InterPro"/>
</dbReference>
<evidence type="ECO:0000259" key="2">
    <source>
        <dbReference type="Pfam" id="PF11959"/>
    </source>
</evidence>
<dbReference type="Pfam" id="PF11959">
    <property type="entry name" value="DUF3473"/>
    <property type="match status" value="1"/>
</dbReference>
<dbReference type="InterPro" id="IPR022560">
    <property type="entry name" value="DUF3473"/>
</dbReference>
<dbReference type="PANTHER" id="PTHR47561">
    <property type="entry name" value="POLYSACCHARIDE DEACETYLASE FAMILY PROTEIN (AFU_ORTHOLOGUE AFUA_6G05030)"/>
    <property type="match status" value="1"/>
</dbReference>
<dbReference type="Pfam" id="PF01522">
    <property type="entry name" value="Polysacc_deac_1"/>
    <property type="match status" value="1"/>
</dbReference>
<dbReference type="SUPFAM" id="SSF88713">
    <property type="entry name" value="Glycoside hydrolase/deacetylase"/>
    <property type="match status" value="1"/>
</dbReference>
<dbReference type="InterPro" id="IPR011330">
    <property type="entry name" value="Glyco_hydro/deAcase_b/a-brl"/>
</dbReference>
<dbReference type="InterPro" id="IPR002509">
    <property type="entry name" value="NODB_dom"/>
</dbReference>
<dbReference type="Proteomes" id="UP000886657">
    <property type="component" value="Unassembled WGS sequence"/>
</dbReference>
<sequence length="199" mass="22314">MAEGHAIGLHGLTHRRAFEMERSDWRSSVREGKALLEDLSGQAVVGYRAPEWSLRGQATDWWQELPELGFRYDSSRVPLSVIGDPAWPRRPYRLAEGLWELPPPVLWSGPPRSPLWGWGPRVLPFSLVRRAIETLAQEDAGTPLVLHPWELDEGQPDLPGASLGHRFAHGAGLRGYGSHLRDLLTGLRLVSLEAWVADR</sequence>
<reference evidence="3" key="1">
    <citation type="submission" date="2020-10" db="EMBL/GenBank/DDBJ databases">
        <title>Connecting structure to function with the recovery of over 1000 high-quality activated sludge metagenome-assembled genomes encoding full-length rRNA genes using long-read sequencing.</title>
        <authorList>
            <person name="Singleton C.M."/>
            <person name="Petriglieri F."/>
            <person name="Kristensen J.M."/>
            <person name="Kirkegaard R.H."/>
            <person name="Michaelsen T.Y."/>
            <person name="Andersen M.H."/>
            <person name="Karst S.M."/>
            <person name="Dueholm M.S."/>
            <person name="Nielsen P.H."/>
            <person name="Albertsen M."/>
        </authorList>
    </citation>
    <scope>NUCLEOTIDE SEQUENCE</scope>
    <source>
        <strain evidence="3">Skiv_18-Q3-R9-52_MAXAC.067</strain>
    </source>
</reference>
<accession>A0A9D7SDL9</accession>
<gene>
    <name evidence="3" type="ORF">IPP58_04030</name>
</gene>
<evidence type="ECO:0000313" key="4">
    <source>
        <dbReference type="Proteomes" id="UP000886657"/>
    </source>
</evidence>
<feature type="domain" description="DUF3473" evidence="2">
    <location>
        <begin position="74"/>
        <end position="194"/>
    </location>
</feature>
<feature type="domain" description="NodB homology" evidence="1">
    <location>
        <begin position="2"/>
        <end position="71"/>
    </location>
</feature>
<dbReference type="PANTHER" id="PTHR47561:SF1">
    <property type="entry name" value="POLYSACCHARIDE DEACETYLASE FAMILY PROTEIN (AFU_ORTHOLOGUE AFUA_6G05030)"/>
    <property type="match status" value="1"/>
</dbReference>
<proteinExistence type="predicted"/>
<dbReference type="AlphaFoldDB" id="A0A9D7SDL9"/>
<evidence type="ECO:0000313" key="3">
    <source>
        <dbReference type="EMBL" id="MBK9795654.1"/>
    </source>
</evidence>
<organism evidence="3 4">
    <name type="scientific">Candidatus Geothrix skivensis</name>
    <dbReference type="NCBI Taxonomy" id="2954439"/>
    <lineage>
        <taxon>Bacteria</taxon>
        <taxon>Pseudomonadati</taxon>
        <taxon>Acidobacteriota</taxon>
        <taxon>Holophagae</taxon>
        <taxon>Holophagales</taxon>
        <taxon>Holophagaceae</taxon>
        <taxon>Geothrix</taxon>
    </lineage>
</organism>